<dbReference type="Proteomes" id="UP000675881">
    <property type="component" value="Chromosome 5"/>
</dbReference>
<dbReference type="OrthoDB" id="4748970at2759"/>
<dbReference type="GO" id="GO:0000978">
    <property type="term" value="F:RNA polymerase II cis-regulatory region sequence-specific DNA binding"/>
    <property type="evidence" value="ECO:0007669"/>
    <property type="project" value="TreeGrafter"/>
</dbReference>
<sequence>MDENVLVATINKTAASSSFHSTSFSRDDLNILDMIEFDQVVPDNFNSNLQSSKSSGSSPFLNSTGNSPSSNCSSSNMSSSSQFFEHSTTSLKTPHPNQYSPGALTFGNLADSVLTSTSLHSSGQHVSSNNSLQPLPNNNPQSHQQTHHPSSSSNGINLGPSEILSVSTSSGYYDDVGGLEYITGDISHHSHHHGASSPPTSATHHPPPGILMTTTVVQVKSEDDEWGQDPGGPSNIWEDITSSIQKLDPDHARFLSGDLDYSTSHHTTTSLLHAPPPSNTPQSNNNIQHPPLLPPITPTPLTPAQTIQQREDPLFHPVTITTAMPSPIPIEKLRHLPIQQPAQTTPTPLNKQSPSLNNNNIINNNNVGHCAKRQASESLTELVSPPPPKKYNRRNNPELEKRRIHYCDHPGCTKVYTKSSHLKAHQRIHTGEKPYTCHYENCQWRFARSDELTPTLSQAHWSKTFQM</sequence>
<feature type="compositionally biased region" description="Low complexity" evidence="4">
    <location>
        <begin position="195"/>
        <end position="204"/>
    </location>
</feature>
<dbReference type="InterPro" id="IPR013087">
    <property type="entry name" value="Znf_C2H2_type"/>
</dbReference>
<feature type="region of interest" description="Disordered" evidence="4">
    <location>
        <begin position="375"/>
        <end position="395"/>
    </location>
</feature>
<keyword evidence="6" id="KW-1185">Reference proteome</keyword>
<gene>
    <name evidence="5" type="ORF">LSAA_10068</name>
</gene>
<dbReference type="EMBL" id="HG994584">
    <property type="protein sequence ID" value="CAF2955914.1"/>
    <property type="molecule type" value="Genomic_DNA"/>
</dbReference>
<feature type="region of interest" description="Disordered" evidence="4">
    <location>
        <begin position="187"/>
        <end position="208"/>
    </location>
</feature>
<keyword evidence="1" id="KW-0479">Metal-binding</keyword>
<evidence type="ECO:0000256" key="4">
    <source>
        <dbReference type="SAM" id="MobiDB-lite"/>
    </source>
</evidence>
<dbReference type="Gene3D" id="3.30.160.60">
    <property type="entry name" value="Classic Zinc Finger"/>
    <property type="match status" value="2"/>
</dbReference>
<dbReference type="FunFam" id="3.30.160.60:FF:000007">
    <property type="entry name" value="Basic krueppel-like factor 3"/>
    <property type="match status" value="1"/>
</dbReference>
<feature type="compositionally biased region" description="Low complexity" evidence="4">
    <location>
        <begin position="127"/>
        <end position="154"/>
    </location>
</feature>
<accession>A0A7R8CWX8</accession>
<proteinExistence type="predicted"/>
<dbReference type="InterPro" id="IPR036236">
    <property type="entry name" value="Znf_C2H2_sf"/>
</dbReference>
<evidence type="ECO:0000256" key="1">
    <source>
        <dbReference type="ARBA" id="ARBA00022723"/>
    </source>
</evidence>
<dbReference type="PROSITE" id="PS00028">
    <property type="entry name" value="ZINC_FINGER_C2H2_1"/>
    <property type="match status" value="1"/>
</dbReference>
<dbReference type="GO" id="GO:0000981">
    <property type="term" value="F:DNA-binding transcription factor activity, RNA polymerase II-specific"/>
    <property type="evidence" value="ECO:0007669"/>
    <property type="project" value="TreeGrafter"/>
</dbReference>
<dbReference type="SUPFAM" id="SSF57667">
    <property type="entry name" value="beta-beta-alpha zinc fingers"/>
    <property type="match status" value="1"/>
</dbReference>
<name>A0A7R8CWX8_LEPSM</name>
<feature type="region of interest" description="Disordered" evidence="4">
    <location>
        <begin position="118"/>
        <end position="161"/>
    </location>
</feature>
<feature type="region of interest" description="Disordered" evidence="4">
    <location>
        <begin position="48"/>
        <end position="79"/>
    </location>
</feature>
<keyword evidence="3" id="KW-0862">Zinc</keyword>
<dbReference type="GO" id="GO:0008270">
    <property type="term" value="F:zinc ion binding"/>
    <property type="evidence" value="ECO:0007669"/>
    <property type="project" value="UniProtKB-KW"/>
</dbReference>
<dbReference type="AlphaFoldDB" id="A0A7R8CWX8"/>
<reference evidence="5" key="1">
    <citation type="submission" date="2021-02" db="EMBL/GenBank/DDBJ databases">
        <authorList>
            <person name="Bekaert M."/>
        </authorList>
    </citation>
    <scope>NUCLEOTIDE SEQUENCE</scope>
    <source>
        <strain evidence="5">IoA-00</strain>
    </source>
</reference>
<protein>
    <submittedName>
        <fullName evidence="5">KLF5</fullName>
    </submittedName>
</protein>
<dbReference type="PANTHER" id="PTHR23235:SF82">
    <property type="entry name" value="KRUEPPEL-LIKE FACTOR 5"/>
    <property type="match status" value="1"/>
</dbReference>
<dbReference type="PROSITE" id="PS50157">
    <property type="entry name" value="ZINC_FINGER_C2H2_2"/>
    <property type="match status" value="1"/>
</dbReference>
<evidence type="ECO:0000256" key="3">
    <source>
        <dbReference type="ARBA" id="ARBA00022833"/>
    </source>
</evidence>
<evidence type="ECO:0000313" key="6">
    <source>
        <dbReference type="Proteomes" id="UP000675881"/>
    </source>
</evidence>
<organism evidence="5 6">
    <name type="scientific">Lepeophtheirus salmonis</name>
    <name type="common">Salmon louse</name>
    <name type="synonym">Caligus salmonis</name>
    <dbReference type="NCBI Taxonomy" id="72036"/>
    <lineage>
        <taxon>Eukaryota</taxon>
        <taxon>Metazoa</taxon>
        <taxon>Ecdysozoa</taxon>
        <taxon>Arthropoda</taxon>
        <taxon>Crustacea</taxon>
        <taxon>Multicrustacea</taxon>
        <taxon>Hexanauplia</taxon>
        <taxon>Copepoda</taxon>
        <taxon>Siphonostomatoida</taxon>
        <taxon>Caligidae</taxon>
        <taxon>Lepeophtheirus</taxon>
    </lineage>
</organism>
<keyword evidence="2" id="KW-0863">Zinc-finger</keyword>
<evidence type="ECO:0000313" key="5">
    <source>
        <dbReference type="EMBL" id="CAF2955914.1"/>
    </source>
</evidence>
<dbReference type="PANTHER" id="PTHR23235">
    <property type="entry name" value="KRUEPPEL-LIKE TRANSCRIPTION FACTOR"/>
    <property type="match status" value="1"/>
</dbReference>
<evidence type="ECO:0000256" key="2">
    <source>
        <dbReference type="ARBA" id="ARBA00022771"/>
    </source>
</evidence>